<dbReference type="GO" id="GO:0003998">
    <property type="term" value="F:acylphosphatase activity"/>
    <property type="evidence" value="ECO:0007669"/>
    <property type="project" value="UniProtKB-EC"/>
</dbReference>
<reference evidence="8 9" key="1">
    <citation type="journal article" date="2016" name="Nat. Commun.">
        <title>Thousands of microbial genomes shed light on interconnected biogeochemical processes in an aquifer system.</title>
        <authorList>
            <person name="Anantharaman K."/>
            <person name="Brown C.T."/>
            <person name="Hug L.A."/>
            <person name="Sharon I."/>
            <person name="Castelle C.J."/>
            <person name="Probst A.J."/>
            <person name="Thomas B.C."/>
            <person name="Singh A."/>
            <person name="Wilkins M.J."/>
            <person name="Karaoz U."/>
            <person name="Brodie E.L."/>
            <person name="Williams K.H."/>
            <person name="Hubbard S.S."/>
            <person name="Banfield J.F."/>
        </authorList>
    </citation>
    <scope>NUCLEOTIDE SEQUENCE [LARGE SCALE GENOMIC DNA]</scope>
</reference>
<dbReference type="EC" id="3.6.1.7" evidence="2 5"/>
<dbReference type="EMBL" id="MEUA01000023">
    <property type="protein sequence ID" value="OGC15236.1"/>
    <property type="molecule type" value="Genomic_DNA"/>
</dbReference>
<evidence type="ECO:0000256" key="4">
    <source>
        <dbReference type="ARBA" id="ARBA00047645"/>
    </source>
</evidence>
<comment type="catalytic activity">
    <reaction evidence="4 5">
        <text>an acyl phosphate + H2O = a carboxylate + phosphate + H(+)</text>
        <dbReference type="Rhea" id="RHEA:14965"/>
        <dbReference type="ChEBI" id="CHEBI:15377"/>
        <dbReference type="ChEBI" id="CHEBI:15378"/>
        <dbReference type="ChEBI" id="CHEBI:29067"/>
        <dbReference type="ChEBI" id="CHEBI:43474"/>
        <dbReference type="ChEBI" id="CHEBI:59918"/>
        <dbReference type="EC" id="3.6.1.7"/>
    </reaction>
</comment>
<evidence type="ECO:0000256" key="5">
    <source>
        <dbReference type="PROSITE-ProRule" id="PRU00520"/>
    </source>
</evidence>
<accession>A0A1F4S476</accession>
<evidence type="ECO:0000256" key="3">
    <source>
        <dbReference type="ARBA" id="ARBA00015991"/>
    </source>
</evidence>
<evidence type="ECO:0000259" key="7">
    <source>
        <dbReference type="PROSITE" id="PS51160"/>
    </source>
</evidence>
<dbReference type="Pfam" id="PF00708">
    <property type="entry name" value="Acylphosphatase"/>
    <property type="match status" value="1"/>
</dbReference>
<name>A0A1F4S476_UNCSA</name>
<sequence>MRKCAEVYYSGRVHGVGFRFTAQNISSKYSISGHVKNLYDGRVEIIAEGEKKEVESFLEAVYKAMEPNIDKFSINWFEFSGRFNGFSVEY</sequence>
<proteinExistence type="inferred from homology"/>
<evidence type="ECO:0000256" key="1">
    <source>
        <dbReference type="ARBA" id="ARBA00005614"/>
    </source>
</evidence>
<dbReference type="PANTHER" id="PTHR47268">
    <property type="entry name" value="ACYLPHOSPHATASE"/>
    <property type="match status" value="1"/>
</dbReference>
<comment type="similarity">
    <text evidence="1 6">Belongs to the acylphosphatase family.</text>
</comment>
<dbReference type="Gene3D" id="3.30.70.100">
    <property type="match status" value="1"/>
</dbReference>
<dbReference type="AlphaFoldDB" id="A0A1F4S476"/>
<dbReference type="InterPro" id="IPR036046">
    <property type="entry name" value="Acylphosphatase-like_dom_sf"/>
</dbReference>
<comment type="caution">
    <text evidence="8">The sequence shown here is derived from an EMBL/GenBank/DDBJ whole genome shotgun (WGS) entry which is preliminary data.</text>
</comment>
<protein>
    <recommendedName>
        <fullName evidence="3 5">acylphosphatase</fullName>
        <ecNumber evidence="2 5">3.6.1.7</ecNumber>
    </recommendedName>
</protein>
<dbReference type="InterPro" id="IPR001792">
    <property type="entry name" value="Acylphosphatase-like_dom"/>
</dbReference>
<dbReference type="PROSITE" id="PS51160">
    <property type="entry name" value="ACYLPHOSPHATASE_3"/>
    <property type="match status" value="1"/>
</dbReference>
<keyword evidence="5" id="KW-0378">Hydrolase</keyword>
<gene>
    <name evidence="8" type="ORF">A2290_03055</name>
</gene>
<feature type="active site" evidence="5">
    <location>
        <position position="19"/>
    </location>
</feature>
<evidence type="ECO:0000256" key="2">
    <source>
        <dbReference type="ARBA" id="ARBA00012150"/>
    </source>
</evidence>
<dbReference type="SUPFAM" id="SSF54975">
    <property type="entry name" value="Acylphosphatase/BLUF domain-like"/>
    <property type="match status" value="1"/>
</dbReference>
<evidence type="ECO:0000256" key="6">
    <source>
        <dbReference type="RuleBase" id="RU004168"/>
    </source>
</evidence>
<evidence type="ECO:0000313" key="9">
    <source>
        <dbReference type="Proteomes" id="UP000177905"/>
    </source>
</evidence>
<feature type="domain" description="Acylphosphatase-like" evidence="7">
    <location>
        <begin position="4"/>
        <end position="90"/>
    </location>
</feature>
<organism evidence="8 9">
    <name type="scientific">candidate division WOR-1 bacterium RIFOXYB2_FULL_36_35</name>
    <dbReference type="NCBI Taxonomy" id="1802578"/>
    <lineage>
        <taxon>Bacteria</taxon>
        <taxon>Bacillati</taxon>
        <taxon>Saganbacteria</taxon>
    </lineage>
</organism>
<evidence type="ECO:0000313" key="8">
    <source>
        <dbReference type="EMBL" id="OGC15236.1"/>
    </source>
</evidence>
<feature type="active site" evidence="5">
    <location>
        <position position="37"/>
    </location>
</feature>
<dbReference type="InterPro" id="IPR020456">
    <property type="entry name" value="Acylphosphatase"/>
</dbReference>
<dbReference type="PANTHER" id="PTHR47268:SF4">
    <property type="entry name" value="ACYLPHOSPHATASE"/>
    <property type="match status" value="1"/>
</dbReference>
<dbReference type="Proteomes" id="UP000177905">
    <property type="component" value="Unassembled WGS sequence"/>
</dbReference>